<dbReference type="PANTHER" id="PTHR30026">
    <property type="entry name" value="OUTER MEMBRANE PROTEIN TOLC"/>
    <property type="match status" value="1"/>
</dbReference>
<dbReference type="InterPro" id="IPR003423">
    <property type="entry name" value="OMP_efflux"/>
</dbReference>
<evidence type="ECO:0000256" key="6">
    <source>
        <dbReference type="ARBA" id="ARBA00023136"/>
    </source>
</evidence>
<evidence type="ECO:0000256" key="3">
    <source>
        <dbReference type="ARBA" id="ARBA00022448"/>
    </source>
</evidence>
<dbReference type="GO" id="GO:0015562">
    <property type="term" value="F:efflux transmembrane transporter activity"/>
    <property type="evidence" value="ECO:0007669"/>
    <property type="project" value="InterPro"/>
</dbReference>
<dbReference type="SUPFAM" id="SSF56954">
    <property type="entry name" value="Outer membrane efflux proteins (OEP)"/>
    <property type="match status" value="1"/>
</dbReference>
<dbReference type="AlphaFoldDB" id="A0A1B9PS71"/>
<dbReference type="GeneID" id="69648715"/>
<gene>
    <name evidence="10" type="ORF">BCV30_08430</name>
    <name evidence="9" type="ORF">BCV38_18655</name>
</gene>
<evidence type="ECO:0000313" key="11">
    <source>
        <dbReference type="Proteomes" id="UP000235778"/>
    </source>
</evidence>
<reference evidence="9" key="2">
    <citation type="submission" date="2016-07" db="EMBL/GenBank/DDBJ databases">
        <authorList>
            <person name="Kauffman K."/>
            <person name="Arevalo P."/>
            <person name="Polz M.F."/>
        </authorList>
    </citation>
    <scope>NUCLEOTIDE SEQUENCE</scope>
    <source>
        <strain evidence="9">10N.286.55.E1</strain>
    </source>
</reference>
<accession>A0A1B9PS71</accession>
<proteinExistence type="inferred from homology"/>
<dbReference type="EMBL" id="MCSB01000007">
    <property type="protein sequence ID" value="PME31161.1"/>
    <property type="molecule type" value="Genomic_DNA"/>
</dbReference>
<comment type="subcellular location">
    <subcellularLocation>
        <location evidence="1">Cell outer membrane</location>
    </subcellularLocation>
</comment>
<evidence type="ECO:0000313" key="12">
    <source>
        <dbReference type="Proteomes" id="UP000239763"/>
    </source>
</evidence>
<evidence type="ECO:0000256" key="5">
    <source>
        <dbReference type="ARBA" id="ARBA00022692"/>
    </source>
</evidence>
<keyword evidence="5" id="KW-0812">Transmembrane</keyword>
<keyword evidence="7" id="KW-0998">Cell outer membrane</keyword>
<evidence type="ECO:0008006" key="13">
    <source>
        <dbReference type="Google" id="ProtNLM"/>
    </source>
</evidence>
<dbReference type="PANTHER" id="PTHR30026:SF5">
    <property type="entry name" value="ABC-TYPE EFFLUX SYSTEM SECRETIN COMPONENT"/>
    <property type="match status" value="1"/>
</dbReference>
<keyword evidence="8" id="KW-0732">Signal</keyword>
<keyword evidence="12" id="KW-1185">Reference proteome</keyword>
<protein>
    <recommendedName>
        <fullName evidence="13">TolC family protein</fullName>
    </recommendedName>
</protein>
<evidence type="ECO:0000256" key="7">
    <source>
        <dbReference type="ARBA" id="ARBA00023237"/>
    </source>
</evidence>
<dbReference type="GO" id="GO:0009279">
    <property type="term" value="C:cell outer membrane"/>
    <property type="evidence" value="ECO:0007669"/>
    <property type="project" value="UniProtKB-SubCell"/>
</dbReference>
<dbReference type="Pfam" id="PF02321">
    <property type="entry name" value="OEP"/>
    <property type="match status" value="2"/>
</dbReference>
<dbReference type="GO" id="GO:0015288">
    <property type="term" value="F:porin activity"/>
    <property type="evidence" value="ECO:0007669"/>
    <property type="project" value="TreeGrafter"/>
</dbReference>
<reference evidence="10" key="3">
    <citation type="submission" date="2016-07" db="EMBL/GenBank/DDBJ databases">
        <authorList>
            <person name="Wan K."/>
            <person name="Booth B."/>
            <person name="Spirohn K."/>
            <person name="Hao T."/>
            <person name="Hu Y."/>
            <person name="Calderwood M."/>
            <person name="Hill D."/>
            <person name="Mohr S."/>
            <person name="Vidal M."/>
            <person name="Celniker S."/>
            <person name="Perrimon N."/>
        </authorList>
    </citation>
    <scope>NUCLEOTIDE SEQUENCE</scope>
    <source>
        <strain evidence="10">10N.286.55.C1</strain>
    </source>
</reference>
<evidence type="ECO:0000256" key="8">
    <source>
        <dbReference type="SAM" id="SignalP"/>
    </source>
</evidence>
<dbReference type="Gene3D" id="1.20.1600.10">
    <property type="entry name" value="Outer membrane efflux proteins (OEP)"/>
    <property type="match status" value="1"/>
</dbReference>
<comment type="similarity">
    <text evidence="2">Belongs to the outer membrane factor (OMF) (TC 1.B.17) family.</text>
</comment>
<reference evidence="10 12" key="4">
    <citation type="journal article" date="2018" name="Nature">
        <title>A major lineage of non-tailed dsDNA viruses as unrecognized killers of marine bacteria.</title>
        <authorList>
            <person name="Kauffman K.M."/>
            <person name="Hussain F.A."/>
            <person name="Yang J."/>
            <person name="Arevalo P."/>
            <person name="Brown J.M."/>
            <person name="Chang W.K."/>
            <person name="VanInsberghe D."/>
            <person name="Elsherbini J."/>
            <person name="Sharma R.S."/>
            <person name="Cutler M.B."/>
            <person name="Kelly L."/>
            <person name="Polz M.F."/>
        </authorList>
    </citation>
    <scope>NUCLEOTIDE SEQUENCE</scope>
    <source>
        <strain evidence="10">10N.286.55.C1</strain>
        <strain evidence="9 12">10N.286.55.E1</strain>
    </source>
</reference>
<comment type="caution">
    <text evidence="10">The sequence shown here is derived from an EMBL/GenBank/DDBJ whole genome shotgun (WGS) entry which is preliminary data.</text>
</comment>
<dbReference type="Proteomes" id="UP000235778">
    <property type="component" value="Unassembled WGS sequence"/>
</dbReference>
<keyword evidence="3" id="KW-0813">Transport</keyword>
<evidence type="ECO:0000256" key="4">
    <source>
        <dbReference type="ARBA" id="ARBA00022452"/>
    </source>
</evidence>
<name>A0A1B9PS71_9VIBR</name>
<feature type="signal peptide" evidence="8">
    <location>
        <begin position="1"/>
        <end position="27"/>
    </location>
</feature>
<evidence type="ECO:0000313" key="10">
    <source>
        <dbReference type="EMBL" id="PME63578.1"/>
    </source>
</evidence>
<keyword evidence="6" id="KW-0472">Membrane</keyword>
<dbReference type="Proteomes" id="UP000239763">
    <property type="component" value="Unassembled WGS sequence"/>
</dbReference>
<evidence type="ECO:0000256" key="2">
    <source>
        <dbReference type="ARBA" id="ARBA00007613"/>
    </source>
</evidence>
<dbReference type="InterPro" id="IPR051906">
    <property type="entry name" value="TolC-like"/>
</dbReference>
<evidence type="ECO:0000313" key="9">
    <source>
        <dbReference type="EMBL" id="PME31161.1"/>
    </source>
</evidence>
<sequence length="484" mass="52822">MQMTKPKLRCLAIASILIGTIGAPSYAAPLSFPEAWQILQENNNSLAAQQANVERYQHLQNSTSSLNLPSITLGANYTHLDSDVTINGEQFTDSLSGVPNLGAVGGILQPILSGLGGVTSTITEQDIFSSSIRAIWPIFTGGRITAAQTAAEGKSEEAQSQLLMERQARYEDLSKYYFSVILAEDVVKTRQAVEAGLTQHRDFAIKLEQQGQIARVERLQADASLDKAVVERTKAQNDLKIAQLALTQILGQSQSVEPSEQLFINKNLPHMDVFVDQTLMTYPGLKILDAKEKQASSLIKAEKGKYYPEVYLYGDYSLYEDDSLASEMKPDWLVGIGVNVPLLDTSGRSDKVAAAHSAVSQVQFLKSQAKQDLTVLVQKTYLEANQAIEEVQGLNSSLSLAQENLSLRKKAFTQGLSNSLEVVDAELYLASIKTQQSAARFKYLISLNKLLALTSEMNAYSSYLTSSVPSDFDSKADTASQSKG</sequence>
<dbReference type="EMBL" id="MCSI01000119">
    <property type="protein sequence ID" value="PME63578.1"/>
    <property type="molecule type" value="Genomic_DNA"/>
</dbReference>
<keyword evidence="4" id="KW-1134">Transmembrane beta strand</keyword>
<reference evidence="11" key="1">
    <citation type="submission" date="2016-07" db="EMBL/GenBank/DDBJ databases">
        <title>Nontailed viruses are major unrecognized killers of bacteria in the ocean.</title>
        <authorList>
            <person name="Kauffman K."/>
            <person name="Hussain F."/>
            <person name="Yang J."/>
            <person name="Arevalo P."/>
            <person name="Brown J."/>
            <person name="Cutler M."/>
            <person name="Kelly L."/>
            <person name="Polz M.F."/>
        </authorList>
    </citation>
    <scope>NUCLEOTIDE SEQUENCE [LARGE SCALE GENOMIC DNA]</scope>
    <source>
        <strain evidence="11">10N.286.55.C1</strain>
    </source>
</reference>
<dbReference type="RefSeq" id="WP_017108186.1">
    <property type="nucleotide sequence ID" value="NZ_JAAHTI010000001.1"/>
</dbReference>
<evidence type="ECO:0000256" key="1">
    <source>
        <dbReference type="ARBA" id="ARBA00004442"/>
    </source>
</evidence>
<dbReference type="GO" id="GO:1990281">
    <property type="term" value="C:efflux pump complex"/>
    <property type="evidence" value="ECO:0007669"/>
    <property type="project" value="TreeGrafter"/>
</dbReference>
<organism evidence="10 11">
    <name type="scientific">Vibrio lentus</name>
    <dbReference type="NCBI Taxonomy" id="136468"/>
    <lineage>
        <taxon>Bacteria</taxon>
        <taxon>Pseudomonadati</taxon>
        <taxon>Pseudomonadota</taxon>
        <taxon>Gammaproteobacteria</taxon>
        <taxon>Vibrionales</taxon>
        <taxon>Vibrionaceae</taxon>
        <taxon>Vibrio</taxon>
    </lineage>
</organism>
<feature type="chain" id="PRO_5015061153" description="TolC family protein" evidence="8">
    <location>
        <begin position="28"/>
        <end position="484"/>
    </location>
</feature>